<comment type="similarity">
    <text evidence="1">Belongs to the RRF family.</text>
</comment>
<dbReference type="InterPro" id="IPR002661">
    <property type="entry name" value="Ribosome_recyc_fac"/>
</dbReference>
<feature type="domain" description="Ribosome recycling factor" evidence="4">
    <location>
        <begin position="21"/>
        <end position="181"/>
    </location>
</feature>
<dbReference type="AlphaFoldDB" id="A0A1G2MI60"/>
<evidence type="ECO:0000313" key="6">
    <source>
        <dbReference type="Proteomes" id="UP000177130"/>
    </source>
</evidence>
<accession>A0A1G2MI60</accession>
<protein>
    <submittedName>
        <fullName evidence="5">Ribosome recycling factor</fullName>
    </submittedName>
</protein>
<dbReference type="GO" id="GO:0002184">
    <property type="term" value="P:cytoplasmic translational termination"/>
    <property type="evidence" value="ECO:0007669"/>
    <property type="project" value="TreeGrafter"/>
</dbReference>
<dbReference type="EMBL" id="MHRK01000031">
    <property type="protein sequence ID" value="OHA23537.1"/>
    <property type="molecule type" value="Genomic_DNA"/>
</dbReference>
<reference evidence="5 6" key="1">
    <citation type="journal article" date="2016" name="Nat. Commun.">
        <title>Thousands of microbial genomes shed light on interconnected biogeochemical processes in an aquifer system.</title>
        <authorList>
            <person name="Anantharaman K."/>
            <person name="Brown C.T."/>
            <person name="Hug L.A."/>
            <person name="Sharon I."/>
            <person name="Castelle C.J."/>
            <person name="Probst A.J."/>
            <person name="Thomas B.C."/>
            <person name="Singh A."/>
            <person name="Wilkins M.J."/>
            <person name="Karaoz U."/>
            <person name="Brodie E.L."/>
            <person name="Williams K.H."/>
            <person name="Hubbard S.S."/>
            <person name="Banfield J.F."/>
        </authorList>
    </citation>
    <scope>NUCLEOTIDE SEQUENCE [LARGE SCALE GENOMIC DNA]</scope>
</reference>
<dbReference type="Gene3D" id="1.10.132.20">
    <property type="entry name" value="Ribosome-recycling factor"/>
    <property type="match status" value="1"/>
</dbReference>
<proteinExistence type="inferred from homology"/>
<evidence type="ECO:0000256" key="3">
    <source>
        <dbReference type="SAM" id="MobiDB-lite"/>
    </source>
</evidence>
<dbReference type="CDD" id="cd00520">
    <property type="entry name" value="RRF"/>
    <property type="match status" value="1"/>
</dbReference>
<evidence type="ECO:0000259" key="4">
    <source>
        <dbReference type="Pfam" id="PF01765"/>
    </source>
</evidence>
<name>A0A1G2MI60_9BACT</name>
<dbReference type="GO" id="GO:0005829">
    <property type="term" value="C:cytosol"/>
    <property type="evidence" value="ECO:0007669"/>
    <property type="project" value="GOC"/>
</dbReference>
<dbReference type="GO" id="GO:0043023">
    <property type="term" value="F:ribosomal large subunit binding"/>
    <property type="evidence" value="ECO:0007669"/>
    <property type="project" value="TreeGrafter"/>
</dbReference>
<dbReference type="NCBIfam" id="TIGR00496">
    <property type="entry name" value="frr"/>
    <property type="match status" value="1"/>
</dbReference>
<dbReference type="STRING" id="1802306.A3C72_04800"/>
<comment type="caution">
    <text evidence="5">The sequence shown here is derived from an EMBL/GenBank/DDBJ whole genome shotgun (WGS) entry which is preliminary data.</text>
</comment>
<dbReference type="FunFam" id="3.30.1360.40:FF:000001">
    <property type="entry name" value="Ribosome-recycling factor"/>
    <property type="match status" value="1"/>
</dbReference>
<dbReference type="Proteomes" id="UP000177130">
    <property type="component" value="Unassembled WGS sequence"/>
</dbReference>
<feature type="compositionally biased region" description="Basic and acidic residues" evidence="3">
    <location>
        <begin position="130"/>
        <end position="153"/>
    </location>
</feature>
<keyword evidence="2" id="KW-0648">Protein biosynthesis</keyword>
<feature type="region of interest" description="Disordered" evidence="3">
    <location>
        <begin position="126"/>
        <end position="153"/>
    </location>
</feature>
<dbReference type="Gene3D" id="3.30.1360.40">
    <property type="match status" value="1"/>
</dbReference>
<gene>
    <name evidence="5" type="ORF">A3C72_04800</name>
</gene>
<dbReference type="SUPFAM" id="SSF55194">
    <property type="entry name" value="Ribosome recycling factor, RRF"/>
    <property type="match status" value="1"/>
</dbReference>
<organism evidence="5 6">
    <name type="scientific">Candidatus Taylorbacteria bacterium RIFCSPHIGHO2_02_FULL_43_32b</name>
    <dbReference type="NCBI Taxonomy" id="1802306"/>
    <lineage>
        <taxon>Bacteria</taxon>
        <taxon>Candidatus Tayloriibacteriota</taxon>
    </lineage>
</organism>
<sequence>MSYNFSNFKSAVKTVEDWVVKEFGGIRTGRATPAILDNVSVEVYGSRMPIKQVASVSIEDPRTLRIAPYDNSQIKAVEKSITAANLGLSVSSDERGLRVAFPELTSERRTSLLKVAKEKLEQAKVSIRKHRDESVRDVDEKEKKKEISEDDKFRSKAELQKLVDEANRKMDELYSKKEKEVSN</sequence>
<evidence type="ECO:0000256" key="1">
    <source>
        <dbReference type="ARBA" id="ARBA00005912"/>
    </source>
</evidence>
<evidence type="ECO:0000313" key="5">
    <source>
        <dbReference type="EMBL" id="OHA23537.1"/>
    </source>
</evidence>
<dbReference type="InterPro" id="IPR023584">
    <property type="entry name" value="Ribosome_recyc_fac_dom"/>
</dbReference>
<dbReference type="Pfam" id="PF01765">
    <property type="entry name" value="RRF"/>
    <property type="match status" value="1"/>
</dbReference>
<dbReference type="InterPro" id="IPR036191">
    <property type="entry name" value="RRF_sf"/>
</dbReference>
<dbReference type="PANTHER" id="PTHR20982">
    <property type="entry name" value="RIBOSOME RECYCLING FACTOR"/>
    <property type="match status" value="1"/>
</dbReference>
<dbReference type="PANTHER" id="PTHR20982:SF3">
    <property type="entry name" value="MITOCHONDRIAL RIBOSOME RECYCLING FACTOR PSEUDO 1"/>
    <property type="match status" value="1"/>
</dbReference>
<evidence type="ECO:0000256" key="2">
    <source>
        <dbReference type="ARBA" id="ARBA00022917"/>
    </source>
</evidence>